<dbReference type="InterPro" id="IPR050517">
    <property type="entry name" value="DDR_Repair_Kinase"/>
</dbReference>
<keyword evidence="3" id="KW-0547">Nucleotide-binding</keyword>
<dbReference type="InterPro" id="IPR011009">
    <property type="entry name" value="Kinase-like_dom_sf"/>
</dbReference>
<dbReference type="Pfam" id="PF08771">
    <property type="entry name" value="FRB_dom"/>
    <property type="match status" value="1"/>
</dbReference>
<evidence type="ECO:0000313" key="10">
    <source>
        <dbReference type="Proteomes" id="UP000001542"/>
    </source>
</evidence>
<dbReference type="EC" id="2.7.11.1" evidence="1"/>
<dbReference type="SMART" id="SM01343">
    <property type="entry name" value="FATC"/>
    <property type="match status" value="1"/>
</dbReference>
<dbReference type="PANTHER" id="PTHR11139:SF9">
    <property type="entry name" value="SERINE_THREONINE-PROTEIN KINASE MTOR"/>
    <property type="match status" value="1"/>
</dbReference>
<evidence type="ECO:0000256" key="1">
    <source>
        <dbReference type="ARBA" id="ARBA00012513"/>
    </source>
</evidence>
<dbReference type="InterPro" id="IPR011990">
    <property type="entry name" value="TPR-like_helical_dom_sf"/>
</dbReference>
<dbReference type="GO" id="GO:0005524">
    <property type="term" value="F:ATP binding"/>
    <property type="evidence" value="ECO:0007669"/>
    <property type="project" value="UniProtKB-KW"/>
</dbReference>
<evidence type="ECO:0000259" key="7">
    <source>
        <dbReference type="PROSITE" id="PS51189"/>
    </source>
</evidence>
<dbReference type="SUPFAM" id="SSF56112">
    <property type="entry name" value="Protein kinase-like (PK-like)"/>
    <property type="match status" value="1"/>
</dbReference>
<dbReference type="GO" id="GO:0038201">
    <property type="term" value="C:TOR complex"/>
    <property type="evidence" value="ECO:0000318"/>
    <property type="project" value="GO_Central"/>
</dbReference>
<protein>
    <recommendedName>
        <fullName evidence="1">non-specific serine/threonine protein kinase</fullName>
        <ecNumber evidence="1">2.7.11.1</ecNumber>
    </recommendedName>
</protein>
<dbReference type="EMBL" id="DS113677">
    <property type="protein sequence ID" value="EAX98404.1"/>
    <property type="molecule type" value="Genomic_DNA"/>
</dbReference>
<dbReference type="GO" id="GO:0005737">
    <property type="term" value="C:cytoplasm"/>
    <property type="evidence" value="ECO:0000318"/>
    <property type="project" value="GO_Central"/>
</dbReference>
<accession>A2F9M3</accession>
<dbReference type="PROSITE" id="PS00916">
    <property type="entry name" value="PI3_4_KINASE_2"/>
    <property type="match status" value="1"/>
</dbReference>
<evidence type="ECO:0000256" key="5">
    <source>
        <dbReference type="ARBA" id="ARBA00022840"/>
    </source>
</evidence>
<dbReference type="GO" id="GO:0031929">
    <property type="term" value="P:TOR signaling"/>
    <property type="evidence" value="ECO:0000318"/>
    <property type="project" value="GO_Central"/>
</dbReference>
<dbReference type="Pfam" id="PF23593">
    <property type="entry name" value="HEAT_ATR"/>
    <property type="match status" value="1"/>
</dbReference>
<feature type="domain" description="FAT" evidence="7">
    <location>
        <begin position="1107"/>
        <end position="1576"/>
    </location>
</feature>
<keyword evidence="2" id="KW-0808">Transferase</keyword>
<dbReference type="SUPFAM" id="SSF48371">
    <property type="entry name" value="ARM repeat"/>
    <property type="match status" value="2"/>
</dbReference>
<dbReference type="FunFam" id="1.10.1070.11:FF:000057">
    <property type="entry name" value="PIKK family atypical protein kinase"/>
    <property type="match status" value="1"/>
</dbReference>
<feature type="domain" description="PI3K/PI4K catalytic" evidence="6">
    <location>
        <begin position="1743"/>
        <end position="2059"/>
    </location>
</feature>
<keyword evidence="5" id="KW-0067">ATP-binding</keyword>
<proteinExistence type="predicted"/>
<reference evidence="9" key="1">
    <citation type="submission" date="2006-10" db="EMBL/GenBank/DDBJ databases">
        <authorList>
            <person name="Amadeo P."/>
            <person name="Zhao Q."/>
            <person name="Wortman J."/>
            <person name="Fraser-Liggett C."/>
            <person name="Carlton J."/>
        </authorList>
    </citation>
    <scope>NUCLEOTIDE SEQUENCE</scope>
    <source>
        <strain evidence="9">G3</strain>
    </source>
</reference>
<evidence type="ECO:0000313" key="9">
    <source>
        <dbReference type="EMBL" id="EAX98404.1"/>
    </source>
</evidence>
<dbReference type="RefSeq" id="XP_001311334.1">
    <property type="nucleotide sequence ID" value="XM_001311333.1"/>
</dbReference>
<dbReference type="PROSITE" id="PS51190">
    <property type="entry name" value="FATC"/>
    <property type="match status" value="1"/>
</dbReference>
<dbReference type="PANTHER" id="PTHR11139">
    <property type="entry name" value="ATAXIA TELANGIECTASIA MUTATED ATM -RELATED"/>
    <property type="match status" value="1"/>
</dbReference>
<dbReference type="GO" id="GO:0044877">
    <property type="term" value="F:protein-containing complex binding"/>
    <property type="evidence" value="ECO:0007669"/>
    <property type="project" value="InterPro"/>
</dbReference>
<dbReference type="GO" id="GO:0005634">
    <property type="term" value="C:nucleus"/>
    <property type="evidence" value="ECO:0000318"/>
    <property type="project" value="GO_Central"/>
</dbReference>
<dbReference type="FunCoup" id="A2F9M3">
    <property type="interactions" value="742"/>
</dbReference>
<sequence length="2092" mass="240661">MSKDTNDEIHFFNEVFSALSFQQLEQNSLLCIVLLSELMTIDIGDKILRANKIGEDLINLPAATSTLYWKRYQKILLWLHRTLGQSFQLILSQLYEKMLIWFDDDKEVEVIAGLSLLSIFAQCFTSLLYSSPKSLETAIEKILISVTTNSFNVRLASQYTLRSILQTTPISFAEQLCEYFIEPFESHDPNDAFSGIAECLSIIIEERPEMKQYLKFHEVPYYNLSSFVANLRLSSYLALPVAIKTTPELFTPDVWLQIFEKFKILLTTEIPDLKKATSSFIDIIFLKNGELTEAQSVPIKELCNYLLEHYETENKICTLIAVSSLLIDRFDEIFRVTFAYPLRESTSQGYSRLIKIHPKLATTIYNYVMKITFPYLISKDSVASLLTISFRALINIEIPISYISEQLCLQFSLHLSHKDIEVRNAAADFVMMYHSKTQCASALHRLLAVMMTEPNRELRIRIMSTMRKKPCDGTAIYMLKTLIRDFSPEICLSSFEFLAKYCQIPEVYAILNNFLLEIINGLQHSPSITRQSINYFYVITQNAEKKGKIYSEYANKLISPFRIPILNILLNGKQRLPHVAISLMTAIIPYSNNNISLDDLTFQIVSNLSIQSKETRILAALNLLNAAIDNTTIVIDHNAEILSSLLTLTRRNFPKEFKETLIVSLSKLAAIKPSIYNDIKEKHKTAITPNTFFDQCEAIDPTQKMLYVCASMTLMALLDILSNNSLSQLHQLAIDALIKTLKSNRLLGNFVEDKLVGRYMEMLRQDSHSVLLLGSIPTLESSVSHQSFAPLLPLIIDSICQKWNTTEHSMFEQISTWLVHSMPEDMKPYMPRLVTVFLSDLSTIESILSTLVNFKSAISSVVHIIYPIVLYWIINNSDMVKTCEKVLEKFKVLVKNGGSQKYAVQIINTLVKTVQGNFALKKASIDVIFVVAVQMGSYFLLHIPSLSPTFVLQDYPKFAEYVRIIEENREIPPEILNEVTPEPVIPLPKVQPPSVKHNPVILDCPSSDLSSDEWEDWFEDLCQTLFTESSSRAISACYLLALRYVPMLNAIFPLAFSLLLTQVESSSKIVKTVLESDTTPQYIREYFLSVIENLELLNVEIPVDDSIIMKNCMMTKRFSQAMRATERLYEQNKDNETGNKLLEEYMLLGLRDAAQGLLNNVKPTPQASEKLGNWENALKDYTKMYNENEKDEESMLGMINCWWNLGKYDDILYFSKNGNLSLYICKVYTIQFDYNKLFEVMKRVDLEKMDSKFISIIHFLKNKNYQKVEEKVSEMRMEVGLPLLPTVSMDYKRNYEEFVKLTFAGFVEEVVSALRENNLQHLKRMNTYKFDVVNYSSDALLTKLLLLSFVYDSDDIKPFLIEYIKKTIEEKKFNACEIALNHFDHEQKNEEFNLLRCDLLWEMNKQNDAISFLTKIAKNVTSKKKLANWLILKNRNEEAKALLNETARLCQTDSEIWQYLTRVNFFLFEISNDEENLTDSFSSALKGLSLGFESLSLAIRVIQILFQHRTLQILKIFENSINLIPTNVWIVVLPQIIARIASKESDIADLLQKLVLKIGNDHPQPVLYSLLVPLEGDSKHRKKAALQISQVLAKTYPDSVNSMRILSHELMRVACTRFELCYNCIRDTLFEPNEFTTKYLHQLFEQNSKENETFLDVSFSREFGNLLNLLEEWVKKYEETKDHTHKNMIYNVMGQIWLKIKPIPSKMMSLDLKDVSPKLSSKENFKYLSVPGNYKNIVYMSKISQNLEIIESLHRPRKVKIYGDNGVEYDFLLKAHEDTRLDERVMQLFDFINTFSSQKKMRLSTYKVTPLTGNVGLIGWVPDCTTLANLIMTQRNRSKISNNREMESSFELAHVENEKEFYEIPLERRRKLFVDGQKSTKGDDLQQVLLLQSSNSSDWVTRRTQYAASLASTSMVGYVIGIGDRHLNNIMLDAKSGKLIHIDYSDCFEIRMHDSVFPETVPFRLTRILVNALEAKRIEGTFRTTSISIMRDMQSRGDQILALLEVFIYDPLLQWIPLVGSGHSSFGSPLPEGQGERSPSVETVHRIKDKLQRTDGDKNVVRSLEEQVDSLIKQACDPTNLCRMHPGWNPWL</sequence>
<dbReference type="CDD" id="cd05169">
    <property type="entry name" value="PIKKc_TOR"/>
    <property type="match status" value="1"/>
</dbReference>
<dbReference type="InParanoid" id="A2F9M3"/>
<dbReference type="InterPro" id="IPR018936">
    <property type="entry name" value="PI3/4_kinase_CS"/>
</dbReference>
<dbReference type="KEGG" id="tva:4756201"/>
<dbReference type="Gene3D" id="3.30.1010.10">
    <property type="entry name" value="Phosphatidylinositol 3-kinase Catalytic Subunit, Chain A, domain 4"/>
    <property type="match status" value="1"/>
</dbReference>
<dbReference type="SMART" id="SM00146">
    <property type="entry name" value="PI3Kc"/>
    <property type="match status" value="1"/>
</dbReference>
<evidence type="ECO:0000259" key="6">
    <source>
        <dbReference type="PROSITE" id="PS50290"/>
    </source>
</evidence>
<dbReference type="InterPro" id="IPR014009">
    <property type="entry name" value="PIK_FAT"/>
</dbReference>
<evidence type="ECO:0000256" key="2">
    <source>
        <dbReference type="ARBA" id="ARBA00022679"/>
    </source>
</evidence>
<dbReference type="Pfam" id="PF02260">
    <property type="entry name" value="FATC"/>
    <property type="match status" value="1"/>
</dbReference>
<dbReference type="InterPro" id="IPR016024">
    <property type="entry name" value="ARM-type_fold"/>
</dbReference>
<dbReference type="PROSITE" id="PS51189">
    <property type="entry name" value="FAT"/>
    <property type="match status" value="1"/>
</dbReference>
<dbReference type="GO" id="GO:0080090">
    <property type="term" value="P:regulation of primary metabolic process"/>
    <property type="evidence" value="ECO:0007669"/>
    <property type="project" value="UniProtKB-ARBA"/>
</dbReference>
<dbReference type="InterPro" id="IPR009076">
    <property type="entry name" value="FRB_dom"/>
</dbReference>
<dbReference type="Gene3D" id="1.25.40.10">
    <property type="entry name" value="Tetratricopeptide repeat domain"/>
    <property type="match status" value="1"/>
</dbReference>
<dbReference type="InterPro" id="IPR000403">
    <property type="entry name" value="PI3/4_kinase_cat_dom"/>
</dbReference>
<evidence type="ECO:0000259" key="8">
    <source>
        <dbReference type="PROSITE" id="PS51190"/>
    </source>
</evidence>
<dbReference type="eggNOG" id="KOG0891">
    <property type="taxonomic scope" value="Eukaryota"/>
</dbReference>
<keyword evidence="4 9" id="KW-0418">Kinase</keyword>
<dbReference type="VEuPathDB" id="TrichDB:TVAGG3_0941700"/>
<reference evidence="9" key="2">
    <citation type="journal article" date="2007" name="Science">
        <title>Draft genome sequence of the sexually transmitted pathogen Trichomonas vaginalis.</title>
        <authorList>
            <person name="Carlton J.M."/>
            <person name="Hirt R.P."/>
            <person name="Silva J.C."/>
            <person name="Delcher A.L."/>
            <person name="Schatz M."/>
            <person name="Zhao Q."/>
            <person name="Wortman J.R."/>
            <person name="Bidwell S.L."/>
            <person name="Alsmark U.C.M."/>
            <person name="Besteiro S."/>
            <person name="Sicheritz-Ponten T."/>
            <person name="Noel C.J."/>
            <person name="Dacks J.B."/>
            <person name="Foster P.G."/>
            <person name="Simillion C."/>
            <person name="Van de Peer Y."/>
            <person name="Miranda-Saavedra D."/>
            <person name="Barton G.J."/>
            <person name="Westrop G.D."/>
            <person name="Mueller S."/>
            <person name="Dessi D."/>
            <person name="Fiori P.L."/>
            <person name="Ren Q."/>
            <person name="Paulsen I."/>
            <person name="Zhang H."/>
            <person name="Bastida-Corcuera F.D."/>
            <person name="Simoes-Barbosa A."/>
            <person name="Brown M.T."/>
            <person name="Hayes R.D."/>
            <person name="Mukherjee M."/>
            <person name="Okumura C.Y."/>
            <person name="Schneider R."/>
            <person name="Smith A.J."/>
            <person name="Vanacova S."/>
            <person name="Villalvazo M."/>
            <person name="Haas B.J."/>
            <person name="Pertea M."/>
            <person name="Feldblyum T.V."/>
            <person name="Utterback T.R."/>
            <person name="Shu C.L."/>
            <person name="Osoegawa K."/>
            <person name="de Jong P.J."/>
            <person name="Hrdy I."/>
            <person name="Horvathova L."/>
            <person name="Zubacova Z."/>
            <person name="Dolezal P."/>
            <person name="Malik S.B."/>
            <person name="Logsdon J.M. Jr."/>
            <person name="Henze K."/>
            <person name="Gupta A."/>
            <person name="Wang C.C."/>
            <person name="Dunne R.L."/>
            <person name="Upcroft J.A."/>
            <person name="Upcroft P."/>
            <person name="White O."/>
            <person name="Salzberg S.L."/>
            <person name="Tang P."/>
            <person name="Chiu C.-H."/>
            <person name="Lee Y.-S."/>
            <person name="Embley T.M."/>
            <person name="Coombs G.H."/>
            <person name="Mottram J.C."/>
            <person name="Tachezy J."/>
            <person name="Fraser-Liggett C.M."/>
            <person name="Johnson P.J."/>
        </authorList>
    </citation>
    <scope>NUCLEOTIDE SEQUENCE [LARGE SCALE GENOMIC DNA]</scope>
    <source>
        <strain evidence="9">G3</strain>
    </source>
</reference>
<dbReference type="InterPro" id="IPR057564">
    <property type="entry name" value="HEAT_ATR"/>
</dbReference>
<feature type="domain" description="FATC" evidence="8">
    <location>
        <begin position="2060"/>
        <end position="2092"/>
    </location>
</feature>
<dbReference type="GO" id="GO:0004674">
    <property type="term" value="F:protein serine/threonine kinase activity"/>
    <property type="evidence" value="ECO:0000318"/>
    <property type="project" value="GO_Central"/>
</dbReference>
<dbReference type="Gene3D" id="1.10.1070.11">
    <property type="entry name" value="Phosphatidylinositol 3-/4-kinase, catalytic domain"/>
    <property type="match status" value="1"/>
</dbReference>
<dbReference type="Pfam" id="PF00454">
    <property type="entry name" value="PI3_PI4_kinase"/>
    <property type="match status" value="1"/>
</dbReference>
<dbReference type="InterPro" id="IPR003152">
    <property type="entry name" value="FATC_dom"/>
</dbReference>
<name>A2F9M3_TRIV3</name>
<dbReference type="SMR" id="A2F9M3"/>
<dbReference type="PROSITE" id="PS50290">
    <property type="entry name" value="PI3_4_KINASE_3"/>
    <property type="match status" value="1"/>
</dbReference>
<dbReference type="VEuPathDB" id="TrichDB:TVAG_125480"/>
<dbReference type="InterPro" id="IPR026683">
    <property type="entry name" value="TOR_cat"/>
</dbReference>
<evidence type="ECO:0000256" key="4">
    <source>
        <dbReference type="ARBA" id="ARBA00022777"/>
    </source>
</evidence>
<keyword evidence="10" id="KW-1185">Reference proteome</keyword>
<gene>
    <name evidence="9" type="ORF">TVAG_125480</name>
</gene>
<dbReference type="SMART" id="SM01345">
    <property type="entry name" value="Rapamycin_bind"/>
    <property type="match status" value="1"/>
</dbReference>
<evidence type="ECO:0000256" key="3">
    <source>
        <dbReference type="ARBA" id="ARBA00022741"/>
    </source>
</evidence>
<dbReference type="STRING" id="5722.A2F9M3"/>
<dbReference type="GO" id="GO:0016242">
    <property type="term" value="P:negative regulation of macroautophagy"/>
    <property type="evidence" value="ECO:0000318"/>
    <property type="project" value="GO_Central"/>
</dbReference>
<dbReference type="InterPro" id="IPR036940">
    <property type="entry name" value="PI3/4_kinase_cat_sf"/>
</dbReference>
<dbReference type="Proteomes" id="UP000001542">
    <property type="component" value="Unassembled WGS sequence"/>
</dbReference>
<organism evidence="9 10">
    <name type="scientific">Trichomonas vaginalis (strain ATCC PRA-98 / G3)</name>
    <dbReference type="NCBI Taxonomy" id="412133"/>
    <lineage>
        <taxon>Eukaryota</taxon>
        <taxon>Metamonada</taxon>
        <taxon>Parabasalia</taxon>
        <taxon>Trichomonadida</taxon>
        <taxon>Trichomonadidae</taxon>
        <taxon>Trichomonas</taxon>
    </lineage>
</organism>